<keyword evidence="2" id="KW-0812">Transmembrane</keyword>
<feature type="compositionally biased region" description="Polar residues" evidence="1">
    <location>
        <begin position="611"/>
        <end position="622"/>
    </location>
</feature>
<feature type="domain" description="Glutaminase A central" evidence="3">
    <location>
        <begin position="76"/>
        <end position="414"/>
    </location>
</feature>
<feature type="transmembrane region" description="Helical" evidence="2">
    <location>
        <begin position="513"/>
        <end position="535"/>
    </location>
</feature>
<feature type="region of interest" description="Disordered" evidence="1">
    <location>
        <begin position="600"/>
        <end position="622"/>
    </location>
</feature>
<proteinExistence type="predicted"/>
<dbReference type="AlphaFoldDB" id="A0A0H2R6J6"/>
<keyword evidence="5" id="KW-1185">Reference proteome</keyword>
<reference evidence="4 5" key="1">
    <citation type="submission" date="2015-04" db="EMBL/GenBank/DDBJ databases">
        <title>Complete genome sequence of Schizopora paradoxa KUC8140, a cosmopolitan wood degrader in East Asia.</title>
        <authorList>
            <consortium name="DOE Joint Genome Institute"/>
            <person name="Min B."/>
            <person name="Park H."/>
            <person name="Jang Y."/>
            <person name="Kim J.-J."/>
            <person name="Kim K.H."/>
            <person name="Pangilinan J."/>
            <person name="Lipzen A."/>
            <person name="Riley R."/>
            <person name="Grigoriev I.V."/>
            <person name="Spatafora J.W."/>
            <person name="Choi I.-G."/>
        </authorList>
    </citation>
    <scope>NUCLEOTIDE SEQUENCE [LARGE SCALE GENOMIC DNA]</scope>
    <source>
        <strain evidence="4 5">KUC8140</strain>
    </source>
</reference>
<feature type="compositionally biased region" description="Basic and acidic residues" evidence="1">
    <location>
        <begin position="565"/>
        <end position="576"/>
    </location>
</feature>
<evidence type="ECO:0000256" key="2">
    <source>
        <dbReference type="SAM" id="Phobius"/>
    </source>
</evidence>
<dbReference type="PANTHER" id="PTHR31987:SF1">
    <property type="entry name" value="GLUTAMINASE A"/>
    <property type="match status" value="1"/>
</dbReference>
<dbReference type="Pfam" id="PF16335">
    <property type="entry name" value="GtaA_6_Hairpin"/>
    <property type="match status" value="1"/>
</dbReference>
<protein>
    <recommendedName>
        <fullName evidence="3">Glutaminase A central domain-containing protein</fullName>
    </recommendedName>
</protein>
<dbReference type="STRING" id="27342.A0A0H2R6J6"/>
<evidence type="ECO:0000256" key="1">
    <source>
        <dbReference type="SAM" id="MobiDB-lite"/>
    </source>
</evidence>
<evidence type="ECO:0000313" key="5">
    <source>
        <dbReference type="Proteomes" id="UP000053477"/>
    </source>
</evidence>
<dbReference type="InterPro" id="IPR052743">
    <property type="entry name" value="Glutaminase_GtaA"/>
</dbReference>
<feature type="region of interest" description="Disordered" evidence="1">
    <location>
        <begin position="1"/>
        <end position="21"/>
    </location>
</feature>
<feature type="region of interest" description="Disordered" evidence="1">
    <location>
        <begin position="547"/>
        <end position="585"/>
    </location>
</feature>
<name>A0A0H2R6J6_9AGAM</name>
<dbReference type="OrthoDB" id="3918848at2759"/>
<feature type="transmembrane region" description="Helical" evidence="2">
    <location>
        <begin position="455"/>
        <end position="480"/>
    </location>
</feature>
<dbReference type="InParanoid" id="A0A0H2R6J6"/>
<evidence type="ECO:0000259" key="3">
    <source>
        <dbReference type="Pfam" id="PF16335"/>
    </source>
</evidence>
<organism evidence="4 5">
    <name type="scientific">Schizopora paradoxa</name>
    <dbReference type="NCBI Taxonomy" id="27342"/>
    <lineage>
        <taxon>Eukaryota</taxon>
        <taxon>Fungi</taxon>
        <taxon>Dikarya</taxon>
        <taxon>Basidiomycota</taxon>
        <taxon>Agaricomycotina</taxon>
        <taxon>Agaricomycetes</taxon>
        <taxon>Hymenochaetales</taxon>
        <taxon>Schizoporaceae</taxon>
        <taxon>Schizopora</taxon>
    </lineage>
</organism>
<feature type="compositionally biased region" description="Polar residues" evidence="1">
    <location>
        <begin position="549"/>
        <end position="564"/>
    </location>
</feature>
<sequence length="686" mass="73863">MRELPYANHDSGTLPIPSKSEFKTLDGQSQSRSSYFLVNFSGPQDVVSFFLNDFETAIQTADAFDANVIFETEAISETYRDLVVPIIRQVMTTLDITISKSSDGSWNTTDVSAFMYDLGLIGFNGPNPLDMLYAAFPALLYLNPSIGGFLLKPSLELHNTSVYTLPYAGTNLGYPNVTLKNKPHNFGIETSSSMIIMVLAHFRASGDPSLILQYYDLLNDWAIYLVETAMNPGNQTTSPGDFVPLTNQTNLSLKGIIAIAAMAKISDRFGSANDSSTFQKNANSLMQQWMTSSISNSGERILSVFGQQDSGGVIYNMYADKWLGLNLIPDTIYGLQTSFYASQFALRTNAFGMPLDLSVADVSRADWIVFAAAATTDNTTRDTMLAAVHRYISSGINDSPLGPLYDPTTGGTPIASVVQGRAGPGCPEPGLHQKSCPSPSFIAGNTGQGSGYRGLAINIIFIDIFLYSPAMGAMFSLLALTNTSFNGSSITAPSPSPTAKNGSANARQTHTKVITIAIAGAAGGAVIAGCVLYFLCRIRQKKKELVLPSDSSNANQPGSTPAQTDNHRRSTVDPHPHILFNKLPEVPIVRPEKRRNENVFMDASGPLPASSDITSSSQTTRLPTDVISSLSEALQLPDEQDRNINEVREMRRATGTTFDASRVLVIGGDGGEGTVVFSEAPPSYEE</sequence>
<dbReference type="EMBL" id="KQ086362">
    <property type="protein sequence ID" value="KLO05108.1"/>
    <property type="molecule type" value="Genomic_DNA"/>
</dbReference>
<accession>A0A0H2R6J6</accession>
<dbReference type="Proteomes" id="UP000053477">
    <property type="component" value="Unassembled WGS sequence"/>
</dbReference>
<gene>
    <name evidence="4" type="ORF">SCHPADRAFT_947174</name>
</gene>
<keyword evidence="2" id="KW-0472">Membrane</keyword>
<evidence type="ECO:0000313" key="4">
    <source>
        <dbReference type="EMBL" id="KLO05108.1"/>
    </source>
</evidence>
<dbReference type="PANTHER" id="PTHR31987">
    <property type="entry name" value="GLUTAMINASE A-RELATED"/>
    <property type="match status" value="1"/>
</dbReference>
<keyword evidence="2" id="KW-1133">Transmembrane helix</keyword>
<dbReference type="InterPro" id="IPR032514">
    <property type="entry name" value="GtaA_central"/>
</dbReference>